<comment type="caution">
    <text evidence="1">The sequence shown here is derived from an EMBL/GenBank/DDBJ whole genome shotgun (WGS) entry which is preliminary data.</text>
</comment>
<gene>
    <name evidence="1" type="ORF">O1611_g2824</name>
</gene>
<accession>A0ACC2JTF6</accession>
<dbReference type="Proteomes" id="UP001153332">
    <property type="component" value="Unassembled WGS sequence"/>
</dbReference>
<protein>
    <submittedName>
        <fullName evidence="1">Uncharacterized protein</fullName>
    </submittedName>
</protein>
<dbReference type="EMBL" id="JAPUUL010000420">
    <property type="protein sequence ID" value="KAJ8130804.1"/>
    <property type="molecule type" value="Genomic_DNA"/>
</dbReference>
<keyword evidence="2" id="KW-1185">Reference proteome</keyword>
<name>A0ACC2JTF6_9PEZI</name>
<evidence type="ECO:0000313" key="2">
    <source>
        <dbReference type="Proteomes" id="UP001153332"/>
    </source>
</evidence>
<sequence length="599" mass="64961">MSSLRDATHLDSINLPKAHITERPYDEPPTLKNPTLRGLPLRISASIVSSTPFISAYLWRNAGFDILRRLPGLQNFPPRFNPIVVPRTRDVSSQDQPVTPIRPESDISRSLLPSYPISIPDYHDLYQSRTLSPLQVIELLLPLIRRDRATPTAHSIAFVLVNPDLVRGAAEASTRRWEEGRPLSLFDGVPIAVKDDVDIEGYQKRLGSKFSTDGRDTAWCVAKLMEAGAIVLGKTTMVELGTDTSGNNPNDGTPLNPHNRNYYCGGSSTGSAYAVSAGLVPFAVGADAGGSIRIPSSFCGIFGLKPSHDRVSRRPSANGASSNGVTGPMAACMVDLELGFRLMADPDPCDQNSSLFPSPYSARPISRPKVLGVPRAWFDRADDQVRICCRAAIDFLRDKLGYEIIEINIPYLHAGQSAQSLTALAELSASTLDIPLGGITASSQLLICVGRETPAADFLLAQRLRELLMQHLSALFQQHPGLIIVTPTTGLSGWPIRSDVELKTGLSDANMSWRNAEYCWLANFSGCPSLQAPAGYVASHGGGADIPVGIMGMAQWGADEELIDFGYDIERWLNEGLPGGRQRPENWVNVLDLEAAATL</sequence>
<evidence type="ECO:0000313" key="1">
    <source>
        <dbReference type="EMBL" id="KAJ8130804.1"/>
    </source>
</evidence>
<proteinExistence type="predicted"/>
<reference evidence="1" key="1">
    <citation type="submission" date="2022-12" db="EMBL/GenBank/DDBJ databases">
        <title>Genome Sequence of Lasiodiplodia mahajangana.</title>
        <authorList>
            <person name="Buettner E."/>
        </authorList>
    </citation>
    <scope>NUCLEOTIDE SEQUENCE</scope>
    <source>
        <strain evidence="1">VT137</strain>
    </source>
</reference>
<organism evidence="1 2">
    <name type="scientific">Lasiodiplodia mahajangana</name>
    <dbReference type="NCBI Taxonomy" id="1108764"/>
    <lineage>
        <taxon>Eukaryota</taxon>
        <taxon>Fungi</taxon>
        <taxon>Dikarya</taxon>
        <taxon>Ascomycota</taxon>
        <taxon>Pezizomycotina</taxon>
        <taxon>Dothideomycetes</taxon>
        <taxon>Dothideomycetes incertae sedis</taxon>
        <taxon>Botryosphaeriales</taxon>
        <taxon>Botryosphaeriaceae</taxon>
        <taxon>Lasiodiplodia</taxon>
    </lineage>
</organism>